<protein>
    <submittedName>
        <fullName evidence="2">Uncharacterized protein</fullName>
    </submittedName>
</protein>
<feature type="region of interest" description="Disordered" evidence="1">
    <location>
        <begin position="267"/>
        <end position="294"/>
    </location>
</feature>
<proteinExistence type="predicted"/>
<evidence type="ECO:0000313" key="2">
    <source>
        <dbReference type="EMBL" id="PAA86969.1"/>
    </source>
</evidence>
<name>A0A267GNV2_9PLAT</name>
<comment type="caution">
    <text evidence="2">The sequence shown here is derived from an EMBL/GenBank/DDBJ whole genome shotgun (WGS) entry which is preliminary data.</text>
</comment>
<dbReference type="Proteomes" id="UP000215902">
    <property type="component" value="Unassembled WGS sequence"/>
</dbReference>
<dbReference type="PANTHER" id="PTHR18898:SF2">
    <property type="entry name" value="NUCLEOPROTEIN TPR"/>
    <property type="match status" value="1"/>
</dbReference>
<reference evidence="2 3" key="1">
    <citation type="submission" date="2017-06" db="EMBL/GenBank/DDBJ databases">
        <title>A platform for efficient transgenesis in Macrostomum lignano, a flatworm model organism for stem cell research.</title>
        <authorList>
            <person name="Berezikov E."/>
        </authorList>
    </citation>
    <scope>NUCLEOTIDE SEQUENCE [LARGE SCALE GENOMIC DNA]</scope>
    <source>
        <strain evidence="2">DV1</strain>
        <tissue evidence="2">Whole organism</tissue>
    </source>
</reference>
<dbReference type="AlphaFoldDB" id="A0A267GNV2"/>
<feature type="compositionally biased region" description="Polar residues" evidence="1">
    <location>
        <begin position="122"/>
        <end position="135"/>
    </location>
</feature>
<dbReference type="GO" id="GO:0005643">
    <property type="term" value="C:nuclear pore"/>
    <property type="evidence" value="ECO:0007669"/>
    <property type="project" value="TreeGrafter"/>
</dbReference>
<feature type="region of interest" description="Disordered" evidence="1">
    <location>
        <begin position="1"/>
        <end position="55"/>
    </location>
</feature>
<accession>A0A267GNV2</accession>
<feature type="region of interest" description="Disordered" evidence="1">
    <location>
        <begin position="77"/>
        <end position="191"/>
    </location>
</feature>
<evidence type="ECO:0000313" key="3">
    <source>
        <dbReference type="Proteomes" id="UP000215902"/>
    </source>
</evidence>
<organism evidence="2 3">
    <name type="scientific">Macrostomum lignano</name>
    <dbReference type="NCBI Taxonomy" id="282301"/>
    <lineage>
        <taxon>Eukaryota</taxon>
        <taxon>Metazoa</taxon>
        <taxon>Spiralia</taxon>
        <taxon>Lophotrochozoa</taxon>
        <taxon>Platyhelminthes</taxon>
        <taxon>Rhabditophora</taxon>
        <taxon>Macrostomorpha</taxon>
        <taxon>Macrostomida</taxon>
        <taxon>Macrostomidae</taxon>
        <taxon>Macrostomum</taxon>
    </lineage>
</organism>
<dbReference type="GO" id="GO:0006406">
    <property type="term" value="P:mRNA export from nucleus"/>
    <property type="evidence" value="ECO:0007669"/>
    <property type="project" value="TreeGrafter"/>
</dbReference>
<gene>
    <name evidence="2" type="ORF">BOX15_Mlig020432g1</name>
</gene>
<feature type="non-terminal residue" evidence="2">
    <location>
        <position position="1"/>
    </location>
</feature>
<dbReference type="GO" id="GO:0017056">
    <property type="term" value="F:structural constituent of nuclear pore"/>
    <property type="evidence" value="ECO:0007669"/>
    <property type="project" value="TreeGrafter"/>
</dbReference>
<dbReference type="EMBL" id="NIVC01000255">
    <property type="protein sequence ID" value="PAA86969.1"/>
    <property type="molecule type" value="Genomic_DNA"/>
</dbReference>
<feature type="compositionally biased region" description="Low complexity" evidence="1">
    <location>
        <begin position="77"/>
        <end position="101"/>
    </location>
</feature>
<evidence type="ECO:0000256" key="1">
    <source>
        <dbReference type="SAM" id="MobiDB-lite"/>
    </source>
</evidence>
<dbReference type="PANTHER" id="PTHR18898">
    <property type="entry name" value="NUCLEOPROTEIN TPR-RELATED"/>
    <property type="match status" value="1"/>
</dbReference>
<keyword evidence="3" id="KW-1185">Reference proteome</keyword>
<sequence>PSAAAKAPSATAPSAAAKVPSAAAKVPSAAAKAPSVSAPSVTTPSAAHKAPYATAPSAVAKAPSAAAKAPSATASFVSAPSATALSATAPSAAATAPSTASRLNDCSGTLVRPGIEPMEPVSDNTQPRQQSNLTSKRCAKSLKRPSGSAAHPELPDKRHCPSSSSASRSSSDFSVEEEFTSEETNSPACQEEHRLTANGTLELEFNQVLRQMQFVYLTANAQFESLRQLDFQSCLRLGNRQSATVQVNYLSLPSDFIAWRSDTLALSPQQQHSESVEDNQQMDDDGEDDQDDEELEGTMYVNSGEDASEPEQPVVQQAEYEDTEDDIVMCFPDRRDTHFNLSSFISYPMAVKTEHSTTTDESRVVSQAEPIEPELNSHRRIFADKIRLVLIADQPALVVDAVYFCLDCCELANSIEQAADHWQSSDRLHLLLPIPILRSETGKYSFLRNNREYLTIDQLKFCAKYCLPKFISIKCSFQGCSGMSRLPLQATDQMSPLSVFIRQLNHVMSTHPPCTDVNSAASVTICASSLAFKVVPASPDSVTYLLNRIYSLHQLGSILPMSSISIKALAPAESLILHPTAATHLANVFVFVCRSCDKLKETPSIDCLEQLCCSSRNDLCIVPVTMQIRQLRHFRCALCPHNPTAKPFKKTIEGCVKHTIKSHSNFHCKLTCLLCYGATGGYSSFHLQEFLHHVRLRHAQVLSDANSAKRDQPLALVKFLLGNGNLPAFPKSQGRVVLVYKGCSTLFISLILPQYPISVAATSRCAASSGARQPLQGSNDEALRNLLNSS</sequence>
<feature type="compositionally biased region" description="Low complexity" evidence="1">
    <location>
        <begin position="162"/>
        <end position="173"/>
    </location>
</feature>
<feature type="compositionally biased region" description="Acidic residues" evidence="1">
    <location>
        <begin position="276"/>
        <end position="294"/>
    </location>
</feature>